<dbReference type="EMBL" id="AEEH01000036">
    <property type="protein sequence ID" value="EFM25441.1"/>
    <property type="molecule type" value="Genomic_DNA"/>
</dbReference>
<dbReference type="InterPro" id="IPR005170">
    <property type="entry name" value="Transptr-assoc_dom"/>
</dbReference>
<dbReference type="InterPro" id="IPR016169">
    <property type="entry name" value="FAD-bd_PCMH_sub2"/>
</dbReference>
<evidence type="ECO:0000256" key="6">
    <source>
        <dbReference type="ARBA" id="ARBA00023122"/>
    </source>
</evidence>
<evidence type="ECO:0000256" key="3">
    <source>
        <dbReference type="ARBA" id="ARBA00022692"/>
    </source>
</evidence>
<evidence type="ECO:0000256" key="4">
    <source>
        <dbReference type="ARBA" id="ARBA00022737"/>
    </source>
</evidence>
<dbReference type="PANTHER" id="PTHR22777">
    <property type="entry name" value="HEMOLYSIN-RELATED"/>
    <property type="match status" value="1"/>
</dbReference>
<dbReference type="Pfam" id="PF01595">
    <property type="entry name" value="CNNM"/>
    <property type="match status" value="1"/>
</dbReference>
<gene>
    <name evidence="13" type="ORF">HMPREF9225_0947</name>
</gene>
<proteinExistence type="inferred from homology"/>
<reference evidence="13 14" key="1">
    <citation type="submission" date="2010-07" db="EMBL/GenBank/DDBJ databases">
        <authorList>
            <person name="Muzny D."/>
            <person name="Qin X."/>
            <person name="Deng J."/>
            <person name="Jiang H."/>
            <person name="Liu Y."/>
            <person name="Qu J."/>
            <person name="Song X.-Z."/>
            <person name="Zhang L."/>
            <person name="Thornton R."/>
            <person name="Coyle M."/>
            <person name="Francisco L."/>
            <person name="Jackson L."/>
            <person name="Javaid M."/>
            <person name="Korchina V."/>
            <person name="Kovar C."/>
            <person name="Mata R."/>
            <person name="Mathew T."/>
            <person name="Ngo R."/>
            <person name="Nguyen L."/>
            <person name="Nguyen N."/>
            <person name="Okwuonu G."/>
            <person name="Ongeri F."/>
            <person name="Pham C."/>
            <person name="Simmons D."/>
            <person name="Wilczek-Boney K."/>
            <person name="Hale W."/>
            <person name="Jakkamsetti A."/>
            <person name="Pham P."/>
            <person name="Ruth R."/>
            <person name="San Lucas F."/>
            <person name="Warren J."/>
            <person name="Zhang J."/>
            <person name="Zhao Z."/>
            <person name="Zhou C."/>
            <person name="Zhu D."/>
            <person name="Lee S."/>
            <person name="Bess C."/>
            <person name="Blankenburg K."/>
            <person name="Forbes L."/>
            <person name="Fu Q."/>
            <person name="Gubbala S."/>
            <person name="Hirani K."/>
            <person name="Jayaseelan J.C."/>
            <person name="Lara F."/>
            <person name="Munidasa M."/>
            <person name="Palculict T."/>
            <person name="Patil S."/>
            <person name="Pu L.-L."/>
            <person name="Saada N."/>
            <person name="Tang L."/>
            <person name="Weissenberger G."/>
            <person name="Zhu Y."/>
            <person name="Hemphill L."/>
            <person name="Shang Y."/>
            <person name="Youmans B."/>
            <person name="Ayvaz T."/>
            <person name="Ross M."/>
            <person name="Santibanez J."/>
            <person name="Aqrawi P."/>
            <person name="Gross S."/>
            <person name="Joshi V."/>
            <person name="Fowler G."/>
            <person name="Nazareth L."/>
            <person name="Reid J."/>
            <person name="Worley K."/>
            <person name="Petrosino J."/>
            <person name="Highlander S."/>
            <person name="Gibbs R."/>
        </authorList>
    </citation>
    <scope>NUCLEOTIDE SEQUENCE [LARGE SCALE GENOMIC DNA]</scope>
    <source>
        <strain evidence="13 14">ATCC BAA-1640</strain>
    </source>
</reference>
<feature type="transmembrane region" description="Helical" evidence="10">
    <location>
        <begin position="12"/>
        <end position="34"/>
    </location>
</feature>
<evidence type="ECO:0000256" key="10">
    <source>
        <dbReference type="SAM" id="Phobius"/>
    </source>
</evidence>
<evidence type="ECO:0000259" key="12">
    <source>
        <dbReference type="PROSITE" id="PS51846"/>
    </source>
</evidence>
<evidence type="ECO:0000256" key="8">
    <source>
        <dbReference type="PROSITE-ProRule" id="PRU00703"/>
    </source>
</evidence>
<comment type="similarity">
    <text evidence="2">Belongs to the UPF0053 family.</text>
</comment>
<dbReference type="InterPro" id="IPR002550">
    <property type="entry name" value="CNNM"/>
</dbReference>
<dbReference type="Pfam" id="PF03471">
    <property type="entry name" value="CorC_HlyC"/>
    <property type="match status" value="1"/>
</dbReference>
<dbReference type="SMART" id="SM01091">
    <property type="entry name" value="CorC_HlyC"/>
    <property type="match status" value="1"/>
</dbReference>
<dbReference type="PANTHER" id="PTHR22777:SF17">
    <property type="entry name" value="UPF0053 PROTEIN SLL0260"/>
    <property type="match status" value="1"/>
</dbReference>
<name>E0NLA8_9FIRM</name>
<evidence type="ECO:0000256" key="1">
    <source>
        <dbReference type="ARBA" id="ARBA00004141"/>
    </source>
</evidence>
<protein>
    <submittedName>
        <fullName evidence="13">Transporter associated domain protein</fullName>
    </submittedName>
</protein>
<evidence type="ECO:0000256" key="2">
    <source>
        <dbReference type="ARBA" id="ARBA00006337"/>
    </source>
</evidence>
<dbReference type="HOGENOM" id="CLU_015237_4_1_9"/>
<evidence type="ECO:0000256" key="7">
    <source>
        <dbReference type="ARBA" id="ARBA00023136"/>
    </source>
</evidence>
<keyword evidence="4" id="KW-0677">Repeat</keyword>
<comment type="subcellular location">
    <subcellularLocation>
        <location evidence="1">Membrane</location>
        <topology evidence="1">Multi-pass membrane protein</topology>
    </subcellularLocation>
</comment>
<dbReference type="Proteomes" id="UP000003280">
    <property type="component" value="Unassembled WGS sequence"/>
</dbReference>
<feature type="domain" description="CBS" evidence="11">
    <location>
        <begin position="209"/>
        <end position="273"/>
    </location>
</feature>
<dbReference type="AlphaFoldDB" id="E0NLA8"/>
<dbReference type="InterPro" id="IPR044751">
    <property type="entry name" value="Ion_transp-like_CBS"/>
</dbReference>
<evidence type="ECO:0000256" key="9">
    <source>
        <dbReference type="PROSITE-ProRule" id="PRU01193"/>
    </source>
</evidence>
<dbReference type="CDD" id="cd04590">
    <property type="entry name" value="CBS_pair_CorC_HlyC_assoc"/>
    <property type="match status" value="1"/>
</dbReference>
<feature type="domain" description="CNNM transmembrane" evidence="12">
    <location>
        <begin position="5"/>
        <end position="190"/>
    </location>
</feature>
<sequence length="421" mass="48433">MENYKLMEDFIYIILFLISIYFSYKYTLIENALLNLTSSKLKNMEQDGINTKFWENIKSDAKTYSTILIGDYFANGIGVLSLSVYFFNHFRKYYEFLGALISIICVIVMGESLPKRLGRQSVEKILRKNAKFIKVSNILLRPMVLFIEAISRLILTITKVGKVSEPLITEEELKDFVSLSMEEGIIDKSEVGIIENVMGFKDCFAKDIMTPRTDIVSLSLDATYDDIKNIIKEEYFSRMPVYDEDLDNIVGTLYVKDLFAVDFVGTLRDNKDILREANFTYEYKPVSSLFTEMRHKKISVSIVSDEYGGTEGMITIEDILEKIVGEINDEYDEEEDMDIIKLSNKRYLVDGSTNYEDLNHVLDTNLSSDEFDSVGGIIIEKIDRFPKKGENIEIDGINFHIEEVSKNRIDKVIVDISNKKN</sequence>
<dbReference type="FunFam" id="3.10.580.10:FF:000002">
    <property type="entry name" value="Magnesium/cobalt efflux protein CorC"/>
    <property type="match status" value="1"/>
</dbReference>
<accession>E0NLA8</accession>
<evidence type="ECO:0000259" key="11">
    <source>
        <dbReference type="PROSITE" id="PS51371"/>
    </source>
</evidence>
<dbReference type="STRING" id="862517.HMPREF9225_0947"/>
<dbReference type="SUPFAM" id="SSF56176">
    <property type="entry name" value="FAD-binding/transporter-associated domain-like"/>
    <property type="match status" value="1"/>
</dbReference>
<keyword evidence="7 9" id="KW-0472">Membrane</keyword>
<dbReference type="GO" id="GO:0050660">
    <property type="term" value="F:flavin adenine dinucleotide binding"/>
    <property type="evidence" value="ECO:0007669"/>
    <property type="project" value="InterPro"/>
</dbReference>
<organism evidence="13 14">
    <name type="scientific">Peptoniphilus duerdenii ATCC BAA-1640</name>
    <dbReference type="NCBI Taxonomy" id="862517"/>
    <lineage>
        <taxon>Bacteria</taxon>
        <taxon>Bacillati</taxon>
        <taxon>Bacillota</taxon>
        <taxon>Tissierellia</taxon>
        <taxon>Tissierellales</taxon>
        <taxon>Peptoniphilaceae</taxon>
        <taxon>Peptoniphilus</taxon>
    </lineage>
</organism>
<evidence type="ECO:0000256" key="5">
    <source>
        <dbReference type="ARBA" id="ARBA00022989"/>
    </source>
</evidence>
<feature type="transmembrane region" description="Helical" evidence="10">
    <location>
        <begin position="93"/>
        <end position="114"/>
    </location>
</feature>
<comment type="caution">
    <text evidence="13">The sequence shown here is derived from an EMBL/GenBank/DDBJ whole genome shotgun (WGS) entry which is preliminary data.</text>
</comment>
<keyword evidence="3 9" id="KW-0812">Transmembrane</keyword>
<evidence type="ECO:0000313" key="13">
    <source>
        <dbReference type="EMBL" id="EFM25441.1"/>
    </source>
</evidence>
<dbReference type="InterPro" id="IPR036318">
    <property type="entry name" value="FAD-bd_PCMH-like_sf"/>
</dbReference>
<dbReference type="Pfam" id="PF00571">
    <property type="entry name" value="CBS"/>
    <property type="match status" value="2"/>
</dbReference>
<dbReference type="InterPro" id="IPR000644">
    <property type="entry name" value="CBS_dom"/>
</dbReference>
<dbReference type="Gene3D" id="3.10.580.10">
    <property type="entry name" value="CBS-domain"/>
    <property type="match status" value="1"/>
</dbReference>
<evidence type="ECO:0000313" key="14">
    <source>
        <dbReference type="Proteomes" id="UP000003280"/>
    </source>
</evidence>
<dbReference type="PROSITE" id="PS51846">
    <property type="entry name" value="CNNM"/>
    <property type="match status" value="1"/>
</dbReference>
<dbReference type="InterPro" id="IPR046342">
    <property type="entry name" value="CBS_dom_sf"/>
</dbReference>
<keyword evidence="6 8" id="KW-0129">CBS domain</keyword>
<keyword evidence="14" id="KW-1185">Reference proteome</keyword>
<dbReference type="eggNOG" id="COG1253">
    <property type="taxonomic scope" value="Bacteria"/>
</dbReference>
<keyword evidence="5 9" id="KW-1133">Transmembrane helix</keyword>
<dbReference type="PROSITE" id="PS51371">
    <property type="entry name" value="CBS"/>
    <property type="match status" value="1"/>
</dbReference>
<feature type="transmembrane region" description="Helical" evidence="10">
    <location>
        <begin position="67"/>
        <end position="87"/>
    </location>
</feature>
<dbReference type="SUPFAM" id="SSF54631">
    <property type="entry name" value="CBS-domain pair"/>
    <property type="match status" value="1"/>
</dbReference>
<dbReference type="GO" id="GO:0005886">
    <property type="term" value="C:plasma membrane"/>
    <property type="evidence" value="ECO:0007669"/>
    <property type="project" value="TreeGrafter"/>
</dbReference>
<dbReference type="Gene3D" id="3.30.465.10">
    <property type="match status" value="1"/>
</dbReference>